<reference evidence="8" key="1">
    <citation type="submission" date="2016-10" db="EMBL/GenBank/DDBJ databases">
        <authorList>
            <person name="Varghese N."/>
            <person name="Submissions S."/>
        </authorList>
    </citation>
    <scope>NUCLEOTIDE SEQUENCE [LARGE SCALE GENOMIC DNA]</scope>
    <source>
        <strain evidence="8">DSM 16995</strain>
    </source>
</reference>
<dbReference type="InterPro" id="IPR002136">
    <property type="entry name" value="Ribosomal_uL4"/>
</dbReference>
<evidence type="ECO:0000313" key="7">
    <source>
        <dbReference type="EMBL" id="SDK84263.1"/>
    </source>
</evidence>
<gene>
    <name evidence="5" type="primary">rplD</name>
    <name evidence="7" type="ORF">SAMN05660337_1422</name>
</gene>
<comment type="function">
    <text evidence="5">One of the primary rRNA binding proteins, this protein initially binds near the 5'-end of the 23S rRNA. It is important during the early stages of 50S assembly. It makes multiple contacts with different domains of the 23S rRNA in the assembled 50S subunit and ribosome.</text>
</comment>
<comment type="subunit">
    <text evidence="5">Part of the 50S ribosomal subunit.</text>
</comment>
<dbReference type="Pfam" id="PF00573">
    <property type="entry name" value="Ribosomal_L4"/>
    <property type="match status" value="1"/>
</dbReference>
<dbReference type="GO" id="GO:0019843">
    <property type="term" value="F:rRNA binding"/>
    <property type="evidence" value="ECO:0007669"/>
    <property type="project" value="UniProtKB-UniRule"/>
</dbReference>
<evidence type="ECO:0000256" key="1">
    <source>
        <dbReference type="ARBA" id="ARBA00010528"/>
    </source>
</evidence>
<dbReference type="GO" id="GO:0003735">
    <property type="term" value="F:structural constituent of ribosome"/>
    <property type="evidence" value="ECO:0007669"/>
    <property type="project" value="InterPro"/>
</dbReference>
<evidence type="ECO:0000256" key="4">
    <source>
        <dbReference type="ARBA" id="ARBA00035244"/>
    </source>
</evidence>
<dbReference type="InterPro" id="IPR023574">
    <property type="entry name" value="Ribosomal_uL4_dom_sf"/>
</dbReference>
<dbReference type="AlphaFoldDB" id="A0A1G9F7X3"/>
<dbReference type="HAMAP" id="MF_01328_B">
    <property type="entry name" value="Ribosomal_uL4_B"/>
    <property type="match status" value="1"/>
</dbReference>
<proteinExistence type="inferred from homology"/>
<name>A0A1G9F7X3_9BACT</name>
<dbReference type="InterPro" id="IPR013005">
    <property type="entry name" value="Ribosomal_uL4-like"/>
</dbReference>
<comment type="function">
    <text evidence="5">Forms part of the polypeptide exit tunnel.</text>
</comment>
<evidence type="ECO:0000256" key="5">
    <source>
        <dbReference type="HAMAP-Rule" id="MF_01328"/>
    </source>
</evidence>
<organism evidence="7 8">
    <name type="scientific">Maridesulfovibrio ferrireducens</name>
    <dbReference type="NCBI Taxonomy" id="246191"/>
    <lineage>
        <taxon>Bacteria</taxon>
        <taxon>Pseudomonadati</taxon>
        <taxon>Thermodesulfobacteriota</taxon>
        <taxon>Desulfovibrionia</taxon>
        <taxon>Desulfovibrionales</taxon>
        <taxon>Desulfovibrionaceae</taxon>
        <taxon>Maridesulfovibrio</taxon>
    </lineage>
</organism>
<accession>A0A1G9F7X3</accession>
<dbReference type="SUPFAM" id="SSF52166">
    <property type="entry name" value="Ribosomal protein L4"/>
    <property type="match status" value="1"/>
</dbReference>
<protein>
    <recommendedName>
        <fullName evidence="4 5">Large ribosomal subunit protein uL4</fullName>
    </recommendedName>
</protein>
<keyword evidence="5" id="KW-0694">RNA-binding</keyword>
<dbReference type="NCBIfam" id="TIGR03953">
    <property type="entry name" value="rplD_bact"/>
    <property type="match status" value="1"/>
</dbReference>
<keyword evidence="5" id="KW-0699">rRNA-binding</keyword>
<feature type="region of interest" description="Disordered" evidence="6">
    <location>
        <begin position="46"/>
        <end position="85"/>
    </location>
</feature>
<keyword evidence="3 5" id="KW-0687">Ribonucleoprotein</keyword>
<dbReference type="Proteomes" id="UP000199053">
    <property type="component" value="Unassembled WGS sequence"/>
</dbReference>
<evidence type="ECO:0000256" key="3">
    <source>
        <dbReference type="ARBA" id="ARBA00023274"/>
    </source>
</evidence>
<dbReference type="GO" id="GO:0005840">
    <property type="term" value="C:ribosome"/>
    <property type="evidence" value="ECO:0007669"/>
    <property type="project" value="UniProtKB-KW"/>
</dbReference>
<dbReference type="RefSeq" id="WP_092159619.1">
    <property type="nucleotide sequence ID" value="NZ_FNGA01000002.1"/>
</dbReference>
<dbReference type="PANTHER" id="PTHR10746">
    <property type="entry name" value="50S RIBOSOMAL PROTEIN L4"/>
    <property type="match status" value="1"/>
</dbReference>
<dbReference type="STRING" id="246191.SAMN05660337_1422"/>
<dbReference type="OrthoDB" id="9803201at2"/>
<dbReference type="EMBL" id="FNGA01000002">
    <property type="protein sequence ID" value="SDK84263.1"/>
    <property type="molecule type" value="Genomic_DNA"/>
</dbReference>
<keyword evidence="8" id="KW-1185">Reference proteome</keyword>
<sequence>MATITIYDQTKKEVGSMDLAPEVFEVPVKPEILNLVVRAQLAAKRSGTHATKTRAMKRGGGAKPWRQKGTGRARAGSTRSPLWRGGGVTFGPQPRDYSFKVNKKVRRLALKMALTSRFSEEQLMIIKDIDLPEIKTKLFAQVAETLGLYKALIIVKDADNKLLLSARNIPGIKMISADQINVYDILRHRQVVMLENAAQDLQERLK</sequence>
<dbReference type="PANTHER" id="PTHR10746:SF6">
    <property type="entry name" value="LARGE RIBOSOMAL SUBUNIT PROTEIN UL4M"/>
    <property type="match status" value="1"/>
</dbReference>
<comment type="similarity">
    <text evidence="1 5">Belongs to the universal ribosomal protein uL4 family.</text>
</comment>
<evidence type="ECO:0000256" key="6">
    <source>
        <dbReference type="SAM" id="MobiDB-lite"/>
    </source>
</evidence>
<evidence type="ECO:0000256" key="2">
    <source>
        <dbReference type="ARBA" id="ARBA00022980"/>
    </source>
</evidence>
<dbReference type="Gene3D" id="3.40.1370.10">
    <property type="match status" value="1"/>
</dbReference>
<dbReference type="GO" id="GO:0006412">
    <property type="term" value="P:translation"/>
    <property type="evidence" value="ECO:0007669"/>
    <property type="project" value="UniProtKB-UniRule"/>
</dbReference>
<evidence type="ECO:0000313" key="8">
    <source>
        <dbReference type="Proteomes" id="UP000199053"/>
    </source>
</evidence>
<dbReference type="GO" id="GO:1990904">
    <property type="term" value="C:ribonucleoprotein complex"/>
    <property type="evidence" value="ECO:0007669"/>
    <property type="project" value="UniProtKB-KW"/>
</dbReference>
<keyword evidence="2 5" id="KW-0689">Ribosomal protein</keyword>